<organism evidence="2 3">
    <name type="scientific">Seminavis robusta</name>
    <dbReference type="NCBI Taxonomy" id="568900"/>
    <lineage>
        <taxon>Eukaryota</taxon>
        <taxon>Sar</taxon>
        <taxon>Stramenopiles</taxon>
        <taxon>Ochrophyta</taxon>
        <taxon>Bacillariophyta</taxon>
        <taxon>Bacillariophyceae</taxon>
        <taxon>Bacillariophycidae</taxon>
        <taxon>Naviculales</taxon>
        <taxon>Naviculaceae</taxon>
        <taxon>Seminavis</taxon>
    </lineage>
</organism>
<dbReference type="EMBL" id="CAICTM010002360">
    <property type="protein sequence ID" value="CAB9528957.1"/>
    <property type="molecule type" value="Genomic_DNA"/>
</dbReference>
<reference evidence="2" key="1">
    <citation type="submission" date="2020-06" db="EMBL/GenBank/DDBJ databases">
        <authorList>
            <consortium name="Plant Systems Biology data submission"/>
        </authorList>
    </citation>
    <scope>NUCLEOTIDE SEQUENCE</scope>
    <source>
        <strain evidence="2">D6</strain>
    </source>
</reference>
<name>A0A9N8HX53_9STRA</name>
<evidence type="ECO:0000313" key="3">
    <source>
        <dbReference type="Proteomes" id="UP001153069"/>
    </source>
</evidence>
<sequence length="330" mass="36866">MSLDLHSGPGCVEDNGNPEGQGVIASELTLESENPAAADAAHASKDAQRQPKVPEGLDPSFFWLSDEEKENALDIKEAIESLPDLDNLSDFMYANMALVWDVATAVEHAYILQEVRMEYKVPVTFEDGVRALTELFETIPLYFLSYMFDLRAAKSVLVMDLSSIGQRLMRDPKNVEKIIRGASYVCYATIPTLDIVRKGKNDIFEFGEFQWGKGMVDLKCVEQVTVQTIGAFPANFQAHFYHTPMMANVFVSMWKKVIPKEVADKFHVGFRFAGGRLSNFYLLPTPEVATKKTLANLIAGLKIRLDSEKMFSLDADYGSPPEEGNIQDED</sequence>
<dbReference type="OrthoDB" id="75724at2759"/>
<protein>
    <submittedName>
        <fullName evidence="2">Uncharacterized protein</fullName>
    </submittedName>
</protein>
<evidence type="ECO:0000313" key="2">
    <source>
        <dbReference type="EMBL" id="CAB9528957.1"/>
    </source>
</evidence>
<proteinExistence type="predicted"/>
<dbReference type="Proteomes" id="UP001153069">
    <property type="component" value="Unassembled WGS sequence"/>
</dbReference>
<accession>A0A9N8HX53</accession>
<keyword evidence="3" id="KW-1185">Reference proteome</keyword>
<gene>
    <name evidence="2" type="ORF">SEMRO_2362_G324890.1</name>
</gene>
<feature type="region of interest" description="Disordered" evidence="1">
    <location>
        <begin position="1"/>
        <end position="54"/>
    </location>
</feature>
<evidence type="ECO:0000256" key="1">
    <source>
        <dbReference type="SAM" id="MobiDB-lite"/>
    </source>
</evidence>
<comment type="caution">
    <text evidence="2">The sequence shown here is derived from an EMBL/GenBank/DDBJ whole genome shotgun (WGS) entry which is preliminary data.</text>
</comment>
<dbReference type="AlphaFoldDB" id="A0A9N8HX53"/>